<comment type="caution">
    <text evidence="1">The sequence shown here is derived from an EMBL/GenBank/DDBJ whole genome shotgun (WGS) entry which is preliminary data.</text>
</comment>
<protein>
    <submittedName>
        <fullName evidence="1">Uncharacterized protein</fullName>
    </submittedName>
</protein>
<dbReference type="Proteomes" id="UP000573963">
    <property type="component" value="Unassembled WGS sequence"/>
</dbReference>
<sequence length="155" mass="17598">MKINKKLGVLIGGFLTLFCGSAIINGTIESLKNPNNSIKKIEVVKTKKENRKITHKDFSITDGKIYKDIEISKDLRSYKIPAGKWEIMKLDDGYVKMNDGKEKVLKNALLTFSSNKKGNTDIHYEKSFEYEVDNDETVWLSIPGEGTQLYFTALN</sequence>
<dbReference type="AlphaFoldDB" id="A0AA44DN56"/>
<dbReference type="RefSeq" id="WP_021431474.1">
    <property type="nucleotide sequence ID" value="NZ_JABAFD010000011.1"/>
</dbReference>
<proteinExistence type="predicted"/>
<evidence type="ECO:0000313" key="2">
    <source>
        <dbReference type="Proteomes" id="UP000573963"/>
    </source>
</evidence>
<organism evidence="1 2">
    <name type="scientific">Paraclostridium bifermentans</name>
    <name type="common">Clostridium bifermentans</name>
    <dbReference type="NCBI Taxonomy" id="1490"/>
    <lineage>
        <taxon>Bacteria</taxon>
        <taxon>Bacillati</taxon>
        <taxon>Bacillota</taxon>
        <taxon>Clostridia</taxon>
        <taxon>Peptostreptococcales</taxon>
        <taxon>Peptostreptococcaceae</taxon>
        <taxon>Paraclostridium</taxon>
    </lineage>
</organism>
<evidence type="ECO:0000313" key="1">
    <source>
        <dbReference type="EMBL" id="NME10818.1"/>
    </source>
</evidence>
<gene>
    <name evidence="1" type="ORF">HF875_14910</name>
</gene>
<name>A0AA44DN56_PARBF</name>
<reference evidence="1 2" key="1">
    <citation type="submission" date="2020-04" db="EMBL/GenBank/DDBJ databases">
        <authorList>
            <person name="Hitch T.C.A."/>
            <person name="Wylensek D."/>
            <person name="Clavel T."/>
        </authorList>
    </citation>
    <scope>NUCLEOTIDE SEQUENCE [LARGE SCALE GENOMIC DNA]</scope>
    <source>
        <strain evidence="1 2">Med78_4-601-WT-2</strain>
    </source>
</reference>
<accession>A0AA44DN56</accession>
<dbReference type="EMBL" id="JABAFD010000011">
    <property type="protein sequence ID" value="NME10818.1"/>
    <property type="molecule type" value="Genomic_DNA"/>
</dbReference>